<dbReference type="Proteomes" id="UP000247409">
    <property type="component" value="Unassembled WGS sequence"/>
</dbReference>
<name>A0A2V3IMN8_9FLOR</name>
<dbReference type="PANTHER" id="PTHR34094:SF1">
    <property type="entry name" value="PROTEIN FAM185A"/>
    <property type="match status" value="1"/>
</dbReference>
<dbReference type="AlphaFoldDB" id="A0A2V3IMN8"/>
<gene>
    <name evidence="2" type="ORF">BWQ96_06958</name>
</gene>
<dbReference type="EMBL" id="NBIV01000129">
    <property type="protein sequence ID" value="PXF43319.1"/>
    <property type="molecule type" value="Genomic_DNA"/>
</dbReference>
<keyword evidence="3" id="KW-1185">Reference proteome</keyword>
<dbReference type="OrthoDB" id="78128at2759"/>
<dbReference type="PANTHER" id="PTHR34094">
    <property type="match status" value="1"/>
</dbReference>
<accession>A0A2V3IMN8</accession>
<organism evidence="2 3">
    <name type="scientific">Gracilariopsis chorda</name>
    <dbReference type="NCBI Taxonomy" id="448386"/>
    <lineage>
        <taxon>Eukaryota</taxon>
        <taxon>Rhodophyta</taxon>
        <taxon>Florideophyceae</taxon>
        <taxon>Rhodymeniophycidae</taxon>
        <taxon>Gracilariales</taxon>
        <taxon>Gracilariaceae</taxon>
        <taxon>Gracilariopsis</taxon>
    </lineage>
</organism>
<feature type="domain" description="DUF4097" evidence="1">
    <location>
        <begin position="133"/>
        <end position="208"/>
    </location>
</feature>
<dbReference type="InterPro" id="IPR025164">
    <property type="entry name" value="Toastrack_DUF4097"/>
</dbReference>
<dbReference type="Pfam" id="PF13349">
    <property type="entry name" value="DUF4097"/>
    <property type="match status" value="1"/>
</dbReference>
<reference evidence="2 3" key="1">
    <citation type="journal article" date="2018" name="Mol. Biol. Evol.">
        <title>Analysis of the draft genome of the red seaweed Gracilariopsis chorda provides insights into genome size evolution in Rhodophyta.</title>
        <authorList>
            <person name="Lee J."/>
            <person name="Yang E.C."/>
            <person name="Graf L."/>
            <person name="Yang J.H."/>
            <person name="Qiu H."/>
            <person name="Zel Zion U."/>
            <person name="Chan C.X."/>
            <person name="Stephens T.G."/>
            <person name="Weber A.P.M."/>
            <person name="Boo G.H."/>
            <person name="Boo S.M."/>
            <person name="Kim K.M."/>
            <person name="Shin Y."/>
            <person name="Jung M."/>
            <person name="Lee S.J."/>
            <person name="Yim H.S."/>
            <person name="Lee J.H."/>
            <person name="Bhattacharya D."/>
            <person name="Yoon H.S."/>
        </authorList>
    </citation>
    <scope>NUCLEOTIDE SEQUENCE [LARGE SCALE GENOMIC DNA]</scope>
    <source>
        <strain evidence="2 3">SKKU-2015</strain>
        <tissue evidence="2">Whole body</tissue>
    </source>
</reference>
<protein>
    <recommendedName>
        <fullName evidence="1">DUF4097 domain-containing protein</fullName>
    </recommendedName>
</protein>
<evidence type="ECO:0000313" key="2">
    <source>
        <dbReference type="EMBL" id="PXF43319.1"/>
    </source>
</evidence>
<evidence type="ECO:0000313" key="3">
    <source>
        <dbReference type="Proteomes" id="UP000247409"/>
    </source>
</evidence>
<evidence type="ECO:0000259" key="1">
    <source>
        <dbReference type="Pfam" id="PF13349"/>
    </source>
</evidence>
<proteinExistence type="predicted"/>
<comment type="caution">
    <text evidence="2">The sequence shown here is derived from an EMBL/GenBank/DDBJ whole genome shotgun (WGS) entry which is preliminary data.</text>
</comment>
<sequence>MLQRTNTIWRSRFGSSIRVVRRQIHIRSWQLSTKPYGSLSVKLPFACKVNISPLDPHKSDWTNANIHLHIPTCSNLSESQARDLAEKVGMKCFEDEDAGSLVRVESVLQDDPLLESSVVCHTPELYVEIPGLHNLQVELKTGDLRLCDTIEGDVHIKTESAPIFINKLRSTSARIETLKGDVDARILQGDVCINCDSGNVKLKRAQGNDMSIECGGKFEADSMYGGRIAVRTKGKLRIDAVHGDVDIEAANASISAVQGRLKMRSTGDVNLTLADSGGKRVDIDAGGDVRLGIQKGVVAQFELQARNVRDEAGALQRSAPGPGEHAEDCWSVHVSASGDVTLRDDGWAQRIASGTGAS</sequence>